<feature type="domain" description="Cysteine-rich" evidence="2">
    <location>
        <begin position="5"/>
        <end position="87"/>
    </location>
</feature>
<dbReference type="InterPro" id="IPR004017">
    <property type="entry name" value="Cys_rich_dom"/>
</dbReference>
<sequence>MKSFAYYPGCTMKTTGKAFEQSAFAIAKVLDIQMREIERWNCCGTVFSLTIDDTMHHMATIRNLVRVEAMGESEVLTLCSMCYNTLKRANEFISSDPVRLSELNDFMYKEDLKYSGHVQVRHLLEVLRDDVGWDALKAKVTNPLTALKVASYYGCALVRPEGAGVDSLEDPTVMEDLVSSLGAEPVAWLSRLECCGSYHTIGHKELVFERTERIVSEALKAGADVIVLSCPLCEFNVGARQPEVTEHVYGFKGIPVLYFTQLIGLALGIEPKELGIEDSRVLKLLEEKVEV</sequence>
<reference evidence="3 4" key="1">
    <citation type="submission" date="2017-06" db="EMBL/GenBank/DDBJ databases">
        <title>Novel microbial phyla capable of carbon fixation and sulfur reduction in deep-sea sediments.</title>
        <authorList>
            <person name="Huang J."/>
            <person name="Baker B."/>
            <person name="Wang Y."/>
        </authorList>
    </citation>
    <scope>NUCLEOTIDE SEQUENCE [LARGE SCALE GENOMIC DNA]</scope>
    <source>
        <strain evidence="3">B3_TA06</strain>
    </source>
</reference>
<keyword evidence="1" id="KW-0560">Oxidoreductase</keyword>
<proteinExistence type="predicted"/>
<name>A0A532V2J0_UNCT6</name>
<evidence type="ECO:0000313" key="4">
    <source>
        <dbReference type="Proteomes" id="UP000317778"/>
    </source>
</evidence>
<evidence type="ECO:0000313" key="3">
    <source>
        <dbReference type="EMBL" id="TKJ41444.1"/>
    </source>
</evidence>
<dbReference type="InterPro" id="IPR051278">
    <property type="entry name" value="HdrB/HdrD_reductase"/>
</dbReference>
<feature type="domain" description="Cysteine-rich" evidence="2">
    <location>
        <begin position="149"/>
        <end position="236"/>
    </location>
</feature>
<dbReference type="Proteomes" id="UP000317778">
    <property type="component" value="Unassembled WGS sequence"/>
</dbReference>
<evidence type="ECO:0000256" key="1">
    <source>
        <dbReference type="ARBA" id="ARBA00023002"/>
    </source>
</evidence>
<comment type="caution">
    <text evidence="3">The sequence shown here is derived from an EMBL/GenBank/DDBJ whole genome shotgun (WGS) entry which is preliminary data.</text>
</comment>
<dbReference type="PANTHER" id="PTHR42947">
    <property type="entry name" value="COB--COM HETERODISULFIDE REDUCTASE SUBUNIT B 1"/>
    <property type="match status" value="1"/>
</dbReference>
<dbReference type="Pfam" id="PF02754">
    <property type="entry name" value="CCG"/>
    <property type="match status" value="2"/>
</dbReference>
<dbReference type="Gene3D" id="1.20.1050.140">
    <property type="match status" value="1"/>
</dbReference>
<evidence type="ECO:0000259" key="2">
    <source>
        <dbReference type="Pfam" id="PF02754"/>
    </source>
</evidence>
<organism evidence="3 4">
    <name type="scientific">candidate division TA06 bacterium B3_TA06</name>
    <dbReference type="NCBI Taxonomy" id="2012487"/>
    <lineage>
        <taxon>Bacteria</taxon>
        <taxon>Bacteria division TA06</taxon>
    </lineage>
</organism>
<dbReference type="EMBL" id="NJBO01000013">
    <property type="protein sequence ID" value="TKJ41444.1"/>
    <property type="molecule type" value="Genomic_DNA"/>
</dbReference>
<dbReference type="AlphaFoldDB" id="A0A532V2J0"/>
<accession>A0A532V2J0</accession>
<gene>
    <name evidence="3" type="ORF">CEE36_08300</name>
</gene>
<dbReference type="GO" id="GO:0016491">
    <property type="term" value="F:oxidoreductase activity"/>
    <property type="evidence" value="ECO:0007669"/>
    <property type="project" value="UniProtKB-KW"/>
</dbReference>
<protein>
    <submittedName>
        <fullName evidence="3">Heterodisulfide reductase, subunit B</fullName>
    </submittedName>
</protein>
<dbReference type="PANTHER" id="PTHR42947:SF1">
    <property type="entry name" value="COB--COM HETERODISULFIDE REDUCTASE SUBUNIT B 1"/>
    <property type="match status" value="1"/>
</dbReference>